<keyword evidence="3" id="KW-1185">Reference proteome</keyword>
<comment type="caution">
    <text evidence="2">The sequence shown here is derived from an EMBL/GenBank/DDBJ whole genome shotgun (WGS) entry which is preliminary data.</text>
</comment>
<reference evidence="2 3" key="1">
    <citation type="submission" date="2023-02" db="EMBL/GenBank/DDBJ databases">
        <title>LHISI_Scaffold_Assembly.</title>
        <authorList>
            <person name="Stuart O.P."/>
            <person name="Cleave R."/>
            <person name="Magrath M.J.L."/>
            <person name="Mikheyev A.S."/>
        </authorList>
    </citation>
    <scope>NUCLEOTIDE SEQUENCE [LARGE SCALE GENOMIC DNA]</scope>
    <source>
        <strain evidence="2">Daus_M_001</strain>
        <tissue evidence="2">Leg muscle</tissue>
    </source>
</reference>
<dbReference type="Proteomes" id="UP001159363">
    <property type="component" value="Chromosome 13"/>
</dbReference>
<gene>
    <name evidence="2" type="ORF">PR048_030803</name>
</gene>
<proteinExistence type="predicted"/>
<organism evidence="2 3">
    <name type="scientific">Dryococelus australis</name>
    <dbReference type="NCBI Taxonomy" id="614101"/>
    <lineage>
        <taxon>Eukaryota</taxon>
        <taxon>Metazoa</taxon>
        <taxon>Ecdysozoa</taxon>
        <taxon>Arthropoda</taxon>
        <taxon>Hexapoda</taxon>
        <taxon>Insecta</taxon>
        <taxon>Pterygota</taxon>
        <taxon>Neoptera</taxon>
        <taxon>Polyneoptera</taxon>
        <taxon>Phasmatodea</taxon>
        <taxon>Verophasmatodea</taxon>
        <taxon>Anareolatae</taxon>
        <taxon>Phasmatidae</taxon>
        <taxon>Eurycanthinae</taxon>
        <taxon>Dryococelus</taxon>
    </lineage>
</organism>
<feature type="region of interest" description="Disordered" evidence="1">
    <location>
        <begin position="314"/>
        <end position="334"/>
    </location>
</feature>
<protein>
    <submittedName>
        <fullName evidence="2">Uncharacterized protein</fullName>
    </submittedName>
</protein>
<sequence>MQSGGRRLCPCDADTRAMQGAEDVFVHVTPTRGQCRVAEDVFVHVTPTRGQCRVAEDVFVHVTLTWGQCRVAEDVFVHVTPTRGQCRVAEDVFVHVTPTETDDPRCLLRRPLVGYMLGRLRIGLAHLQYAGKSTIRTAAICEKDNRSTPMFYADVIFLRASAVRYTESRTYIKEPYKHLPLANRENPGETEIRMVGLGLEPGSSSMRTQHFTYVPVYLESFPVFEAGRRGNDKVDNATHIKCAIAAKRRALNWPAVLSTKDGDSAFCLIVAGGIWAALNTEVLRADGGEARGWGRREIPEKTRRPVALSGTIPTCGNPGATPPGIEPGSPRWEASSLTTTTSRRLFLM</sequence>
<evidence type="ECO:0000313" key="3">
    <source>
        <dbReference type="Proteomes" id="UP001159363"/>
    </source>
</evidence>
<evidence type="ECO:0000256" key="1">
    <source>
        <dbReference type="SAM" id="MobiDB-lite"/>
    </source>
</evidence>
<accession>A0ABQ9GCH8</accession>
<dbReference type="EMBL" id="JARBHB010000014">
    <property type="protein sequence ID" value="KAJ8869231.1"/>
    <property type="molecule type" value="Genomic_DNA"/>
</dbReference>
<name>A0ABQ9GCH8_9NEOP</name>
<evidence type="ECO:0000313" key="2">
    <source>
        <dbReference type="EMBL" id="KAJ8869231.1"/>
    </source>
</evidence>